<keyword evidence="2" id="KW-1185">Reference proteome</keyword>
<dbReference type="PANTHER" id="PTHR40658:SF4">
    <property type="entry name" value="HYPOTHETICAL CYTOSOLIC PROTEIN"/>
    <property type="match status" value="1"/>
</dbReference>
<dbReference type="PIRSF" id="PIRSF031551">
    <property type="entry name" value="DUF1706"/>
    <property type="match status" value="1"/>
</dbReference>
<accession>A0ABW5XAF5</accession>
<evidence type="ECO:0000313" key="1">
    <source>
        <dbReference type="EMBL" id="MFD2839032.1"/>
    </source>
</evidence>
<dbReference type="Pfam" id="PF08020">
    <property type="entry name" value="DUF1706"/>
    <property type="match status" value="1"/>
</dbReference>
<organism evidence="1 2">
    <name type="scientific">Populibacterium corticicola</name>
    <dbReference type="NCBI Taxonomy" id="1812826"/>
    <lineage>
        <taxon>Bacteria</taxon>
        <taxon>Bacillati</taxon>
        <taxon>Actinomycetota</taxon>
        <taxon>Actinomycetes</taxon>
        <taxon>Micrococcales</taxon>
        <taxon>Jonesiaceae</taxon>
        <taxon>Populibacterium</taxon>
    </lineage>
</organism>
<dbReference type="SUPFAM" id="SSF109854">
    <property type="entry name" value="DinB/YfiT-like putative metalloenzymes"/>
    <property type="match status" value="1"/>
</dbReference>
<dbReference type="Gene3D" id="1.20.120.450">
    <property type="entry name" value="dinb family like domain"/>
    <property type="match status" value="1"/>
</dbReference>
<gene>
    <name evidence="1" type="ORF">ACFSYH_00390</name>
</gene>
<comment type="caution">
    <text evidence="1">The sequence shown here is derived from an EMBL/GenBank/DDBJ whole genome shotgun (WGS) entry which is preliminary data.</text>
</comment>
<dbReference type="PANTHER" id="PTHR40658">
    <property type="match status" value="1"/>
</dbReference>
<sequence>MGRPTTKAELLEVSDTRYRTLQDLIDSMSLEERSVEFDFGPDLAGREAHWTRDQNLRDVLIHLHEWHQLLLTWVVAHQDGKQQPFLPAPYNWRTYGAMNQDFLRRHQGTSLEDALNMLERSHRRLMNMIDSFTDQELFEKQYFPWTGTTSLGSYCVSATSSHYEWATKKIRVHIKALRSST</sequence>
<dbReference type="InterPro" id="IPR034660">
    <property type="entry name" value="DinB/YfiT-like"/>
</dbReference>
<dbReference type="EMBL" id="JBHUOP010000001">
    <property type="protein sequence ID" value="MFD2839032.1"/>
    <property type="molecule type" value="Genomic_DNA"/>
</dbReference>
<dbReference type="RefSeq" id="WP_377464433.1">
    <property type="nucleotide sequence ID" value="NZ_JBHUOP010000001.1"/>
</dbReference>
<name>A0ABW5XAF5_9MICO</name>
<dbReference type="Proteomes" id="UP001597391">
    <property type="component" value="Unassembled WGS sequence"/>
</dbReference>
<proteinExistence type="predicted"/>
<reference evidence="2" key="1">
    <citation type="journal article" date="2019" name="Int. J. Syst. Evol. Microbiol.">
        <title>The Global Catalogue of Microorganisms (GCM) 10K type strain sequencing project: providing services to taxonomists for standard genome sequencing and annotation.</title>
        <authorList>
            <consortium name="The Broad Institute Genomics Platform"/>
            <consortium name="The Broad Institute Genome Sequencing Center for Infectious Disease"/>
            <person name="Wu L."/>
            <person name="Ma J."/>
        </authorList>
    </citation>
    <scope>NUCLEOTIDE SEQUENCE [LARGE SCALE GENOMIC DNA]</scope>
    <source>
        <strain evidence="2">KCTC 33576</strain>
    </source>
</reference>
<dbReference type="InterPro" id="IPR012550">
    <property type="entry name" value="DUF1706"/>
</dbReference>
<protein>
    <submittedName>
        <fullName evidence="1">ClbS/DfsB family four-helix bundle protein</fullName>
    </submittedName>
</protein>
<evidence type="ECO:0000313" key="2">
    <source>
        <dbReference type="Proteomes" id="UP001597391"/>
    </source>
</evidence>